<dbReference type="OrthoDB" id="1405595at2759"/>
<dbReference type="PROSITE" id="PS50048">
    <property type="entry name" value="ZN2_CY6_FUNGAL_2"/>
    <property type="match status" value="1"/>
</dbReference>
<dbReference type="SMART" id="SM00066">
    <property type="entry name" value="GAL4"/>
    <property type="match status" value="1"/>
</dbReference>
<evidence type="ECO:0000259" key="8">
    <source>
        <dbReference type="PROSITE" id="PS50048"/>
    </source>
</evidence>
<keyword evidence="3" id="KW-0805">Transcription regulation</keyword>
<evidence type="ECO:0000256" key="7">
    <source>
        <dbReference type="SAM" id="MobiDB-lite"/>
    </source>
</evidence>
<dbReference type="Pfam" id="PF00172">
    <property type="entry name" value="Zn_clus"/>
    <property type="match status" value="1"/>
</dbReference>
<dbReference type="GO" id="GO:0006351">
    <property type="term" value="P:DNA-templated transcription"/>
    <property type="evidence" value="ECO:0007669"/>
    <property type="project" value="InterPro"/>
</dbReference>
<protein>
    <submittedName>
        <fullName evidence="10">Uncharacterized protein</fullName>
    </submittedName>
</protein>
<evidence type="ECO:0000259" key="9">
    <source>
        <dbReference type="PROSITE" id="PS50157"/>
    </source>
</evidence>
<dbReference type="InterPro" id="IPR036236">
    <property type="entry name" value="Znf_C2H2_sf"/>
</dbReference>
<dbReference type="SMART" id="SM00355">
    <property type="entry name" value="ZnF_C2H2"/>
    <property type="match status" value="2"/>
</dbReference>
<dbReference type="PROSITE" id="PS50157">
    <property type="entry name" value="ZINC_FINGER_C2H2_2"/>
    <property type="match status" value="2"/>
</dbReference>
<evidence type="ECO:0000313" key="11">
    <source>
        <dbReference type="Proteomes" id="UP000812287"/>
    </source>
</evidence>
<dbReference type="AlphaFoldDB" id="A0A9P7VKT0"/>
<sequence>MGPVTDLETNQETPRVHSSRGNTPTLLKTKYCPLCPAKFTRTTHLNRHFGSHTNEREHRCEICGAEFNRSDVLARHKRACGDPHGFLRSRRKSCQACADSKVKCNLDNPCSKCISRNRECVYVNDPAVSREKKNNAKKRRIKRCIQTELLSDSSPEPLSSPTTSSRSLQSPHNSEILPTFDHTLSVAADATPSSSFTSLNCSSLSAIFDPVIKKAVIIADGDGELHDDSMERQFSGDVLDDFFDKSSFSTTATLPKLPWFPANGGPGLNVDYFSFMPSSSGSVSISTFSDDETSFCEIFNPSSSDTASSVCADLLISAQSLHTEHQQYLYLFFSAFCTQIPLVHPGSWTTEDKPPILIRAMQACGALFLKTRQAVSFITETLSSTRDAVIHDFIKVPCSLKEQDFLILAVVLLQTIGLFHQRSDFRVSSNVYHGMLVMMIRRSEAIARSRSWTVPDPNDPLLLEQSWQDWALHESVKRAILLSYLHDCCHSVFFSMRPSFQTAEFDMNLPCDEAIWKAQTAAEWIGLLQKPSPYGVGSARLYGVGMQQALANLGEMRLTISLTPLNPFSHFILIHTILRNICFSYSGCGSSSGAAESSTSPEPIGNEGRQGNQFATQYALTNWFSMWMSCPDGKDVDDVPLFVHDALPFYWLAQISLLAIREGETEGVVENRFHVMKEWLDRIRSFMRKHKEIPSNLWDELVVIRHRVSQAETTVLEDHSNGLLSFFPEY</sequence>
<comment type="caution">
    <text evidence="10">The sequence shown here is derived from an EMBL/GenBank/DDBJ whole genome shotgun (WGS) entry which is preliminary data.</text>
</comment>
<feature type="domain" description="C2H2-type" evidence="9">
    <location>
        <begin position="58"/>
        <end position="89"/>
    </location>
</feature>
<dbReference type="PANTHER" id="PTHR47660">
    <property type="entry name" value="TRANSCRIPTION FACTOR WITH C2H2 AND ZN(2)-CYS(6) DNA BINDING DOMAIN (EUROFUNG)-RELATED-RELATED"/>
    <property type="match status" value="1"/>
</dbReference>
<evidence type="ECO:0000256" key="4">
    <source>
        <dbReference type="ARBA" id="ARBA00023163"/>
    </source>
</evidence>
<keyword evidence="5" id="KW-0539">Nucleus</keyword>
<reference evidence="10" key="1">
    <citation type="submission" date="2020-11" db="EMBL/GenBank/DDBJ databases">
        <title>Adaptations for nitrogen fixation in a non-lichenized fungal sporocarp promotes dispersal by wood-feeding termites.</title>
        <authorList>
            <consortium name="DOE Joint Genome Institute"/>
            <person name="Koch R.A."/>
            <person name="Yoon G."/>
            <person name="Arayal U."/>
            <person name="Lail K."/>
            <person name="Amirebrahimi M."/>
            <person name="Labutti K."/>
            <person name="Lipzen A."/>
            <person name="Riley R."/>
            <person name="Barry K."/>
            <person name="Henrissat B."/>
            <person name="Grigoriev I.V."/>
            <person name="Herr J.R."/>
            <person name="Aime M.C."/>
        </authorList>
    </citation>
    <scope>NUCLEOTIDE SEQUENCE</scope>
    <source>
        <strain evidence="10">MCA 3950</strain>
    </source>
</reference>
<dbReference type="InterPro" id="IPR013087">
    <property type="entry name" value="Znf_C2H2_type"/>
</dbReference>
<evidence type="ECO:0000313" key="10">
    <source>
        <dbReference type="EMBL" id="KAG7441791.1"/>
    </source>
</evidence>
<accession>A0A9P7VKT0</accession>
<keyword evidence="4" id="KW-0804">Transcription</keyword>
<organism evidence="10 11">
    <name type="scientific">Guyanagaster necrorhizus</name>
    <dbReference type="NCBI Taxonomy" id="856835"/>
    <lineage>
        <taxon>Eukaryota</taxon>
        <taxon>Fungi</taxon>
        <taxon>Dikarya</taxon>
        <taxon>Basidiomycota</taxon>
        <taxon>Agaricomycotina</taxon>
        <taxon>Agaricomycetes</taxon>
        <taxon>Agaricomycetidae</taxon>
        <taxon>Agaricales</taxon>
        <taxon>Marasmiineae</taxon>
        <taxon>Physalacriaceae</taxon>
        <taxon>Guyanagaster</taxon>
    </lineage>
</organism>
<evidence type="ECO:0000256" key="1">
    <source>
        <dbReference type="ARBA" id="ARBA00022723"/>
    </source>
</evidence>
<dbReference type="CDD" id="cd00067">
    <property type="entry name" value="GAL4"/>
    <property type="match status" value="1"/>
</dbReference>
<dbReference type="Gene3D" id="3.30.160.60">
    <property type="entry name" value="Classic Zinc Finger"/>
    <property type="match status" value="1"/>
</dbReference>
<dbReference type="Pfam" id="PF04082">
    <property type="entry name" value="Fungal_trans"/>
    <property type="match status" value="1"/>
</dbReference>
<feature type="compositionally biased region" description="Low complexity" evidence="7">
    <location>
        <begin position="151"/>
        <end position="171"/>
    </location>
</feature>
<dbReference type="InterPro" id="IPR036864">
    <property type="entry name" value="Zn2-C6_fun-type_DNA-bd_sf"/>
</dbReference>
<dbReference type="GO" id="GO:0003677">
    <property type="term" value="F:DNA binding"/>
    <property type="evidence" value="ECO:0007669"/>
    <property type="project" value="InterPro"/>
</dbReference>
<dbReference type="InterPro" id="IPR007219">
    <property type="entry name" value="XnlR_reg_dom"/>
</dbReference>
<feature type="region of interest" description="Disordered" evidence="7">
    <location>
        <begin position="1"/>
        <end position="24"/>
    </location>
</feature>
<evidence type="ECO:0000256" key="6">
    <source>
        <dbReference type="PROSITE-ProRule" id="PRU00042"/>
    </source>
</evidence>
<dbReference type="RefSeq" id="XP_043035291.1">
    <property type="nucleotide sequence ID" value="XM_043183661.1"/>
</dbReference>
<feature type="domain" description="C2H2-type" evidence="9">
    <location>
        <begin position="30"/>
        <end position="57"/>
    </location>
</feature>
<dbReference type="PROSITE" id="PS00463">
    <property type="entry name" value="ZN2_CY6_FUNGAL_1"/>
    <property type="match status" value="1"/>
</dbReference>
<dbReference type="SUPFAM" id="SSF57701">
    <property type="entry name" value="Zn2/Cys6 DNA-binding domain"/>
    <property type="match status" value="1"/>
</dbReference>
<keyword evidence="6" id="KW-0863">Zinc-finger</keyword>
<dbReference type="GeneID" id="66105958"/>
<dbReference type="Gene3D" id="4.10.240.10">
    <property type="entry name" value="Zn(2)-C6 fungal-type DNA-binding domain"/>
    <property type="match status" value="1"/>
</dbReference>
<evidence type="ECO:0000256" key="5">
    <source>
        <dbReference type="ARBA" id="ARBA00023242"/>
    </source>
</evidence>
<keyword evidence="2" id="KW-0862">Zinc</keyword>
<dbReference type="EMBL" id="MU250556">
    <property type="protein sequence ID" value="KAG7441791.1"/>
    <property type="molecule type" value="Genomic_DNA"/>
</dbReference>
<dbReference type="GO" id="GO:0008270">
    <property type="term" value="F:zinc ion binding"/>
    <property type="evidence" value="ECO:0007669"/>
    <property type="project" value="UniProtKB-KW"/>
</dbReference>
<dbReference type="SUPFAM" id="SSF57667">
    <property type="entry name" value="beta-beta-alpha zinc fingers"/>
    <property type="match status" value="1"/>
</dbReference>
<keyword evidence="1" id="KW-0479">Metal-binding</keyword>
<keyword evidence="11" id="KW-1185">Reference proteome</keyword>
<proteinExistence type="predicted"/>
<feature type="domain" description="Zn(2)-C6 fungal-type" evidence="8">
    <location>
        <begin position="93"/>
        <end position="122"/>
    </location>
</feature>
<dbReference type="GO" id="GO:0000981">
    <property type="term" value="F:DNA-binding transcription factor activity, RNA polymerase II-specific"/>
    <property type="evidence" value="ECO:0007669"/>
    <property type="project" value="InterPro"/>
</dbReference>
<evidence type="ECO:0000256" key="3">
    <source>
        <dbReference type="ARBA" id="ARBA00023015"/>
    </source>
</evidence>
<evidence type="ECO:0000256" key="2">
    <source>
        <dbReference type="ARBA" id="ARBA00022833"/>
    </source>
</evidence>
<dbReference type="Proteomes" id="UP000812287">
    <property type="component" value="Unassembled WGS sequence"/>
</dbReference>
<feature type="region of interest" description="Disordered" evidence="7">
    <location>
        <begin position="151"/>
        <end position="173"/>
    </location>
</feature>
<dbReference type="PROSITE" id="PS00028">
    <property type="entry name" value="ZINC_FINGER_C2H2_1"/>
    <property type="match status" value="1"/>
</dbReference>
<gene>
    <name evidence="10" type="ORF">BT62DRAFT_907268</name>
</gene>
<name>A0A9P7VKT0_9AGAR</name>
<dbReference type="InterPro" id="IPR001138">
    <property type="entry name" value="Zn2Cys6_DnaBD"/>
</dbReference>